<evidence type="ECO:0000313" key="2">
    <source>
        <dbReference type="Proteomes" id="UP000193920"/>
    </source>
</evidence>
<accession>A0A1Y2ENG2</accession>
<organism evidence="1 2">
    <name type="scientific">Neocallimastix californiae</name>
    <dbReference type="NCBI Taxonomy" id="1754190"/>
    <lineage>
        <taxon>Eukaryota</taxon>
        <taxon>Fungi</taxon>
        <taxon>Fungi incertae sedis</taxon>
        <taxon>Chytridiomycota</taxon>
        <taxon>Chytridiomycota incertae sedis</taxon>
        <taxon>Neocallimastigomycetes</taxon>
        <taxon>Neocallimastigales</taxon>
        <taxon>Neocallimastigaceae</taxon>
        <taxon>Neocallimastix</taxon>
    </lineage>
</organism>
<dbReference type="Pfam" id="PF13385">
    <property type="entry name" value="Laminin_G_3"/>
    <property type="match status" value="1"/>
</dbReference>
<keyword evidence="2" id="KW-1185">Reference proteome</keyword>
<sequence length="218" mass="24782">MDLCRKISPDTGYVDVTPFPIGYSDFSFLIWFTPLKPELKNVKTIFCYERGTSDKNYQFRLDLAADGKLTFHCSNEANTLSTGDNLQSLETVLYDKINVVAVVRKHNSINLYLNNGLSGTFKTREIIKCYSYEADDNGNQIYFRLGAKTDSDSVATNEFDGIIDRFVFKLEAFDESVITAYGSDLNNNFATSYTQQLPSYGSQQDYYRLSEDLPPPPY</sequence>
<dbReference type="Proteomes" id="UP000193920">
    <property type="component" value="Unassembled WGS sequence"/>
</dbReference>
<dbReference type="OrthoDB" id="2125146at2759"/>
<dbReference type="InterPro" id="IPR013320">
    <property type="entry name" value="ConA-like_dom_sf"/>
</dbReference>
<proteinExistence type="predicted"/>
<evidence type="ECO:0008006" key="3">
    <source>
        <dbReference type="Google" id="ProtNLM"/>
    </source>
</evidence>
<gene>
    <name evidence="1" type="ORF">LY90DRAFT_666947</name>
</gene>
<reference evidence="1 2" key="1">
    <citation type="submission" date="2016-08" db="EMBL/GenBank/DDBJ databases">
        <title>A Parts List for Fungal Cellulosomes Revealed by Comparative Genomics.</title>
        <authorList>
            <consortium name="DOE Joint Genome Institute"/>
            <person name="Haitjema C.H."/>
            <person name="Gilmore S.P."/>
            <person name="Henske J.K."/>
            <person name="Solomon K.V."/>
            <person name="De Groot R."/>
            <person name="Kuo A."/>
            <person name="Mondo S.J."/>
            <person name="Salamov A.A."/>
            <person name="Labutti K."/>
            <person name="Zhao Z."/>
            <person name="Chiniquy J."/>
            <person name="Barry K."/>
            <person name="Brewer H.M."/>
            <person name="Purvine S.O."/>
            <person name="Wright A.T."/>
            <person name="Boxma B."/>
            <person name="Van Alen T."/>
            <person name="Hackstein J.H."/>
            <person name="Baker S.E."/>
            <person name="Grigoriev I.V."/>
            <person name="O'Malley M.A."/>
        </authorList>
    </citation>
    <scope>NUCLEOTIDE SEQUENCE [LARGE SCALE GENOMIC DNA]</scope>
    <source>
        <strain evidence="1 2">G1</strain>
    </source>
</reference>
<dbReference type="AlphaFoldDB" id="A0A1Y2ENG2"/>
<dbReference type="SUPFAM" id="SSF49899">
    <property type="entry name" value="Concanavalin A-like lectins/glucanases"/>
    <property type="match status" value="1"/>
</dbReference>
<protein>
    <recommendedName>
        <fullName evidence="3">Concanavalin A-like lectin/glucanase</fullName>
    </recommendedName>
</protein>
<dbReference type="EMBL" id="MCOG01000037">
    <property type="protein sequence ID" value="ORY72844.1"/>
    <property type="molecule type" value="Genomic_DNA"/>
</dbReference>
<dbReference type="Gene3D" id="2.60.120.200">
    <property type="match status" value="1"/>
</dbReference>
<comment type="caution">
    <text evidence="1">The sequence shown here is derived from an EMBL/GenBank/DDBJ whole genome shotgun (WGS) entry which is preliminary data.</text>
</comment>
<evidence type="ECO:0000313" key="1">
    <source>
        <dbReference type="EMBL" id="ORY72844.1"/>
    </source>
</evidence>
<name>A0A1Y2ENG2_9FUNG</name>